<dbReference type="SUPFAM" id="SSF53323">
    <property type="entry name" value="Pyruvate-ferredoxin oxidoreductase, PFOR, domain III"/>
    <property type="match status" value="1"/>
</dbReference>
<evidence type="ECO:0000313" key="5">
    <source>
        <dbReference type="Proteomes" id="UP000076577"/>
    </source>
</evidence>
<dbReference type="Pfam" id="PF01558">
    <property type="entry name" value="POR"/>
    <property type="match status" value="1"/>
</dbReference>
<dbReference type="NCBIfam" id="NF006179">
    <property type="entry name" value="PRK08312.1"/>
    <property type="match status" value="1"/>
</dbReference>
<keyword evidence="5" id="KW-1185">Reference proteome</keyword>
<reference evidence="4 5" key="1">
    <citation type="journal article" date="2016" name="Front. Microbiol.">
        <title>Comparative Genomic Analysis Reveals a Diverse Repertoire of Genes Involved in Prokaryote-Eukaryote Interactions within the Pseudovibrio Genus.</title>
        <authorList>
            <person name="Romano S."/>
            <person name="Fernandez-Guerra A."/>
            <person name="Reen F.J."/>
            <person name="Glockner F.O."/>
            <person name="Crowley S.P."/>
            <person name="O'Sullivan O."/>
            <person name="Cotter P.D."/>
            <person name="Adams C."/>
            <person name="Dobson A.D."/>
            <person name="O'Gara F."/>
        </authorList>
    </citation>
    <scope>NUCLEOTIDE SEQUENCE [LARGE SCALE GENOMIC DNA]</scope>
    <source>
        <strain evidence="4 5">Ad2</strain>
    </source>
</reference>
<dbReference type="PANTHER" id="PTHR43854">
    <property type="entry name" value="INDOLEPYRUVATE OXIDOREDUCTASE SUBUNIT IORB"/>
    <property type="match status" value="1"/>
</dbReference>
<dbReference type="InterPro" id="IPR046667">
    <property type="entry name" value="DUF6537"/>
</dbReference>
<dbReference type="PATRIC" id="fig|989403.3.peg.5030"/>
<accession>A0A165SYX2</accession>
<keyword evidence="4" id="KW-0670">Pyruvate</keyword>
<protein>
    <submittedName>
        <fullName evidence="4">Putative indolepyruvate oxidoreductase subunit B</fullName>
    </submittedName>
</protein>
<keyword evidence="1" id="KW-0560">Oxidoreductase</keyword>
<evidence type="ECO:0000259" key="2">
    <source>
        <dbReference type="Pfam" id="PF01558"/>
    </source>
</evidence>
<feature type="domain" description="Pyruvate/ketoisovalerate oxidoreductase catalytic" evidence="2">
    <location>
        <begin position="31"/>
        <end position="217"/>
    </location>
</feature>
<dbReference type="OrthoDB" id="1490270at2"/>
<dbReference type="RefSeq" id="WP_068011059.1">
    <property type="nucleotide sequence ID" value="NZ_FOFM01000015.1"/>
</dbReference>
<evidence type="ECO:0000313" key="4">
    <source>
        <dbReference type="EMBL" id="KZL05044.1"/>
    </source>
</evidence>
<dbReference type="Pfam" id="PF20169">
    <property type="entry name" value="DUF6537"/>
    <property type="match status" value="1"/>
</dbReference>
<evidence type="ECO:0000256" key="1">
    <source>
        <dbReference type="ARBA" id="ARBA00023002"/>
    </source>
</evidence>
<proteinExistence type="predicted"/>
<dbReference type="InterPro" id="IPR019752">
    <property type="entry name" value="Pyrv/ketoisovalerate_OxRed_cat"/>
</dbReference>
<organism evidence="4 5">
    <name type="scientific">Pseudovibrio axinellae</name>
    <dbReference type="NCBI Taxonomy" id="989403"/>
    <lineage>
        <taxon>Bacteria</taxon>
        <taxon>Pseudomonadati</taxon>
        <taxon>Pseudomonadota</taxon>
        <taxon>Alphaproteobacteria</taxon>
        <taxon>Hyphomicrobiales</taxon>
        <taxon>Stappiaceae</taxon>
        <taxon>Pseudovibrio</taxon>
    </lineage>
</organism>
<dbReference type="EMBL" id="LMCB01000160">
    <property type="protein sequence ID" value="KZL05044.1"/>
    <property type="molecule type" value="Genomic_DNA"/>
</dbReference>
<comment type="caution">
    <text evidence="4">The sequence shown here is derived from an EMBL/GenBank/DDBJ whole genome shotgun (WGS) entry which is preliminary data.</text>
</comment>
<dbReference type="InterPro" id="IPR002869">
    <property type="entry name" value="Pyrv_flavodox_OxRed_cen"/>
</dbReference>
<name>A0A165SYX2_9HYPH</name>
<dbReference type="AlphaFoldDB" id="A0A165SYX2"/>
<feature type="domain" description="DUF6537" evidence="3">
    <location>
        <begin position="263"/>
        <end position="472"/>
    </location>
</feature>
<gene>
    <name evidence="4" type="ORF">PsAD2_04595</name>
</gene>
<evidence type="ECO:0000259" key="3">
    <source>
        <dbReference type="Pfam" id="PF20169"/>
    </source>
</evidence>
<dbReference type="Gene3D" id="3.40.920.10">
    <property type="entry name" value="Pyruvate-ferredoxin oxidoreductase, PFOR, domain III"/>
    <property type="match status" value="1"/>
</dbReference>
<dbReference type="STRING" id="989403.SAMN05421798_11548"/>
<dbReference type="Proteomes" id="UP000076577">
    <property type="component" value="Unassembled WGS sequence"/>
</dbReference>
<dbReference type="PANTHER" id="PTHR43854:SF1">
    <property type="entry name" value="INDOLEPYRUVATE OXIDOREDUCTASE SUBUNIT IORB"/>
    <property type="match status" value="1"/>
</dbReference>
<sequence length="520" mass="57251">MTLEKTSQFVARRSPGADGERIITLAALAVGGQGGGVLTNWITAVAEANGYNAQSTSVAGVAQRTGATIYYLEMCRDTGRKPVFALSPTEGDVDILVAAELMEAGRAITRGFVIPSRTTVIASTHRIPAVNEKTAPGDGRVDGTAVLEAMGIAADHVVAFDMETVAKEEGSVISSSLLGALAGSGALPFPRESYEDVIKASGRGVSASIRAFNRAYDCATGKEVAPQPQPVSNPTPKLSVPKKLKSQWLALQKRVSDLPEPAQEMVTLGLKKVADYQDIVYGAEYLDRLEQVVCLDFAPYRLTQQAAKYVSRAMCYDDILRVADLKTRGTRMERVRDEVAVNDDQVLMLTEYFHPRFEEFVTTLPKALGRWLSRNRRFEAFYTHHFDKGRRIRTDQLSGFLALYLVSAMRPWRRKLLRHESEMAHVDAWFNKSLEVARHDHALACELLANYRLIKGYSDTHVRGLSKFARVMGALDMLQGRPDAADWMCRLREAALSDENGDALNGALKTVLSFTQMEAA</sequence>
<dbReference type="InterPro" id="IPR052198">
    <property type="entry name" value="IorB_Oxidoreductase"/>
</dbReference>
<dbReference type="GO" id="GO:0016903">
    <property type="term" value="F:oxidoreductase activity, acting on the aldehyde or oxo group of donors"/>
    <property type="evidence" value="ECO:0007669"/>
    <property type="project" value="InterPro"/>
</dbReference>